<dbReference type="AlphaFoldDB" id="A0A195C8I8"/>
<evidence type="ECO:0000313" key="1">
    <source>
        <dbReference type="EMBL" id="KYM97137.1"/>
    </source>
</evidence>
<dbReference type="Proteomes" id="UP000078542">
    <property type="component" value="Unassembled WGS sequence"/>
</dbReference>
<accession>A0A195C8I8</accession>
<organism evidence="1 2">
    <name type="scientific">Cyphomyrmex costatus</name>
    <dbReference type="NCBI Taxonomy" id="456900"/>
    <lineage>
        <taxon>Eukaryota</taxon>
        <taxon>Metazoa</taxon>
        <taxon>Ecdysozoa</taxon>
        <taxon>Arthropoda</taxon>
        <taxon>Hexapoda</taxon>
        <taxon>Insecta</taxon>
        <taxon>Pterygota</taxon>
        <taxon>Neoptera</taxon>
        <taxon>Endopterygota</taxon>
        <taxon>Hymenoptera</taxon>
        <taxon>Apocrita</taxon>
        <taxon>Aculeata</taxon>
        <taxon>Formicoidea</taxon>
        <taxon>Formicidae</taxon>
        <taxon>Myrmicinae</taxon>
        <taxon>Cyphomyrmex</taxon>
    </lineage>
</organism>
<evidence type="ECO:0000313" key="2">
    <source>
        <dbReference type="Proteomes" id="UP000078542"/>
    </source>
</evidence>
<protein>
    <submittedName>
        <fullName evidence="1">Uncharacterized protein</fullName>
    </submittedName>
</protein>
<gene>
    <name evidence="1" type="ORF">ALC62_12245</name>
</gene>
<proteinExistence type="predicted"/>
<reference evidence="1 2" key="1">
    <citation type="submission" date="2016-03" db="EMBL/GenBank/DDBJ databases">
        <title>Cyphomyrmex costatus WGS genome.</title>
        <authorList>
            <person name="Nygaard S."/>
            <person name="Hu H."/>
            <person name="Boomsma J."/>
            <person name="Zhang G."/>
        </authorList>
    </citation>
    <scope>NUCLEOTIDE SEQUENCE [LARGE SCALE GENOMIC DNA]</scope>
    <source>
        <strain evidence="1">MS0001</strain>
        <tissue evidence="1">Whole body</tissue>
    </source>
</reference>
<keyword evidence="2" id="KW-1185">Reference proteome</keyword>
<dbReference type="EMBL" id="KQ978081">
    <property type="protein sequence ID" value="KYM97137.1"/>
    <property type="molecule type" value="Genomic_DNA"/>
</dbReference>
<name>A0A195C8I8_9HYME</name>
<sequence>MALTLPPTFAAEIREIVLTYDAVLAKGYNTPPRLVL</sequence>